<evidence type="ECO:0000313" key="5">
    <source>
        <dbReference type="Proteomes" id="UP000277300"/>
    </source>
</evidence>
<evidence type="ECO:0000313" key="4">
    <source>
        <dbReference type="EMBL" id="RLN70729.1"/>
    </source>
</evidence>
<comment type="caution">
    <text evidence="3">The sequence shown here is derived from an EMBL/GenBank/DDBJ whole genome shotgun (WGS) entry which is preliminary data.</text>
</comment>
<keyword evidence="1" id="KW-0378">Hydrolase</keyword>
<gene>
    <name evidence="4" type="ORF">BBJ29_000241</name>
    <name evidence="3" type="ORF">BBP00_00000427</name>
</gene>
<organism evidence="3 5">
    <name type="scientific">Phytophthora kernoviae</name>
    <dbReference type="NCBI Taxonomy" id="325452"/>
    <lineage>
        <taxon>Eukaryota</taxon>
        <taxon>Sar</taxon>
        <taxon>Stramenopiles</taxon>
        <taxon>Oomycota</taxon>
        <taxon>Peronosporomycetes</taxon>
        <taxon>Peronosporales</taxon>
        <taxon>Peronosporaceae</taxon>
        <taxon>Phytophthora</taxon>
    </lineage>
</organism>
<dbReference type="Pfam" id="PF07859">
    <property type="entry name" value="Abhydrolase_3"/>
    <property type="match status" value="1"/>
</dbReference>
<evidence type="ECO:0000313" key="3">
    <source>
        <dbReference type="EMBL" id="RLN69369.1"/>
    </source>
</evidence>
<name>A0A3F2S391_9STRA</name>
<evidence type="ECO:0000259" key="2">
    <source>
        <dbReference type="Pfam" id="PF07859"/>
    </source>
</evidence>
<dbReference type="InterPro" id="IPR029058">
    <property type="entry name" value="AB_hydrolase_fold"/>
</dbReference>
<proteinExistence type="predicted"/>
<evidence type="ECO:0000256" key="1">
    <source>
        <dbReference type="ARBA" id="ARBA00022801"/>
    </source>
</evidence>
<sequence>MFGKHLTFRQVRQIKALVRGCQAPRYYRSIADTMEFPPRPPYDAELKVVMDQEFANGMPLHYDVNDLPALRAQTSSIIAADSILALCKGGTHEQRTIAGPNGSILVSILRPSTFNSTNKHAAILFYHPGGMVIGNRFTGLASLVPYLDTCNAIIVSPEYRLAPEHPAPEPFEDAYTAYKWIGDNMAELCIDPSRFMVAGTSGGGAICAGVTLLARERGGPEICGQLLVAPMLDDRNNSISARQFEVDGGRWSTRSNRFAWGCVLGARSGTEDVKDFEAPGRAKDLFGLPPTYLEVGSAEVCRDEVVAGTKVYHARVVPAPEPKGGSQQQGA</sequence>
<dbReference type="SUPFAM" id="SSF53474">
    <property type="entry name" value="alpha/beta-Hydrolases"/>
    <property type="match status" value="1"/>
</dbReference>
<evidence type="ECO:0000313" key="6">
    <source>
        <dbReference type="Proteomes" id="UP000284657"/>
    </source>
</evidence>
<dbReference type="GO" id="GO:0016787">
    <property type="term" value="F:hydrolase activity"/>
    <property type="evidence" value="ECO:0007669"/>
    <property type="project" value="UniProtKB-KW"/>
</dbReference>
<dbReference type="InterPro" id="IPR050300">
    <property type="entry name" value="GDXG_lipolytic_enzyme"/>
</dbReference>
<dbReference type="OrthoDB" id="433474at2759"/>
<dbReference type="EMBL" id="MBAD02000200">
    <property type="protein sequence ID" value="RLN70729.1"/>
    <property type="molecule type" value="Genomic_DNA"/>
</dbReference>
<dbReference type="PANTHER" id="PTHR48081:SF8">
    <property type="entry name" value="ALPHA_BETA HYDROLASE FOLD-3 DOMAIN-CONTAINING PROTEIN-RELATED"/>
    <property type="match status" value="1"/>
</dbReference>
<dbReference type="InterPro" id="IPR013094">
    <property type="entry name" value="AB_hydrolase_3"/>
</dbReference>
<protein>
    <recommendedName>
        <fullName evidence="2">Alpha/beta hydrolase fold-3 domain-containing protein</fullName>
    </recommendedName>
</protein>
<dbReference type="Proteomes" id="UP000284657">
    <property type="component" value="Unassembled WGS sequence"/>
</dbReference>
<reference evidence="5 6" key="1">
    <citation type="submission" date="2018-07" db="EMBL/GenBank/DDBJ databases">
        <title>Genome sequencing of oomycete isolates from Chile give support for New Zealand origin for Phytophthora kernoviae and make available the first Nothophytophthora sp. genome.</title>
        <authorList>
            <person name="Studholme D.J."/>
            <person name="Sanfuentes E."/>
            <person name="Panda P."/>
            <person name="Hill R."/>
            <person name="Sambles C."/>
            <person name="Grant M."/>
            <person name="Williams N.M."/>
            <person name="Mcdougal R.L."/>
        </authorList>
    </citation>
    <scope>NUCLEOTIDE SEQUENCE [LARGE SCALE GENOMIC DNA]</scope>
    <source>
        <strain evidence="3">Chile6</strain>
        <strain evidence="4">Chile7</strain>
    </source>
</reference>
<feature type="domain" description="Alpha/beta hydrolase fold-3" evidence="2">
    <location>
        <begin position="123"/>
        <end position="311"/>
    </location>
</feature>
<dbReference type="Gene3D" id="3.40.50.1820">
    <property type="entry name" value="alpha/beta hydrolase"/>
    <property type="match status" value="1"/>
</dbReference>
<dbReference type="Proteomes" id="UP000277300">
    <property type="component" value="Unassembled WGS sequence"/>
</dbReference>
<dbReference type="PANTHER" id="PTHR48081">
    <property type="entry name" value="AB HYDROLASE SUPERFAMILY PROTEIN C4A8.06C"/>
    <property type="match status" value="1"/>
</dbReference>
<accession>A0A3F2S391</accession>
<dbReference type="AlphaFoldDB" id="A0A3F2S391"/>
<dbReference type="EMBL" id="MBDO02000005">
    <property type="protein sequence ID" value="RLN69369.1"/>
    <property type="molecule type" value="Genomic_DNA"/>
</dbReference>